<dbReference type="KEGG" id="nmv:NITMOv2_1440"/>
<dbReference type="AlphaFoldDB" id="A0A0K2GBA4"/>
<dbReference type="InterPro" id="IPR039447">
    <property type="entry name" value="UreH-like_TM_dom"/>
</dbReference>
<dbReference type="Pfam" id="PF13386">
    <property type="entry name" value="DsbD_2"/>
    <property type="match status" value="1"/>
</dbReference>
<reference evidence="3 4" key="1">
    <citation type="journal article" date="2015" name="Proc. Natl. Acad. Sci. U.S.A.">
        <title>Expanded metabolic versatility of ubiquitous nitrite-oxidizing bacteria from the genus Nitrospira.</title>
        <authorList>
            <person name="Koch H."/>
            <person name="Lucker S."/>
            <person name="Albertsen M."/>
            <person name="Kitzinger K."/>
            <person name="Herbold C."/>
            <person name="Spieck E."/>
            <person name="Nielsen P.H."/>
            <person name="Wagner M."/>
            <person name="Daims H."/>
        </authorList>
    </citation>
    <scope>NUCLEOTIDE SEQUENCE [LARGE SCALE GENOMIC DNA]</scope>
    <source>
        <strain evidence="3 4">NSP M-1</strain>
    </source>
</reference>
<keyword evidence="1" id="KW-0812">Transmembrane</keyword>
<feature type="transmembrane region" description="Helical" evidence="1">
    <location>
        <begin position="20"/>
        <end position="38"/>
    </location>
</feature>
<dbReference type="PANTHER" id="PTHR33876">
    <property type="entry name" value="UNNAMED PRODUCT"/>
    <property type="match status" value="1"/>
</dbReference>
<dbReference type="InterPro" id="IPR036259">
    <property type="entry name" value="MFS_trans_sf"/>
</dbReference>
<protein>
    <submittedName>
        <fullName evidence="3">Putative Nickel/cobalt efflux system RcnA</fullName>
    </submittedName>
</protein>
<dbReference type="STRING" id="42253.NITMOv2_1440"/>
<evidence type="ECO:0000313" key="3">
    <source>
        <dbReference type="EMBL" id="ALA57867.1"/>
    </source>
</evidence>
<evidence type="ECO:0000259" key="2">
    <source>
        <dbReference type="Pfam" id="PF13386"/>
    </source>
</evidence>
<proteinExistence type="predicted"/>
<feature type="transmembrane region" description="Helical" evidence="1">
    <location>
        <begin position="102"/>
        <end position="120"/>
    </location>
</feature>
<dbReference type="PANTHER" id="PTHR33876:SF4">
    <property type="entry name" value="CHLOROPLAST PROTEIN FOR GROWTH AND FERTILITY 2"/>
    <property type="match status" value="1"/>
</dbReference>
<feature type="transmembrane region" description="Helical" evidence="1">
    <location>
        <begin position="161"/>
        <end position="181"/>
    </location>
</feature>
<dbReference type="PATRIC" id="fig|42253.5.peg.1409"/>
<dbReference type="Proteomes" id="UP000069205">
    <property type="component" value="Chromosome"/>
</dbReference>
<dbReference type="EMBL" id="CP011801">
    <property type="protein sequence ID" value="ALA57867.1"/>
    <property type="molecule type" value="Genomic_DNA"/>
</dbReference>
<feature type="transmembrane region" description="Helical" evidence="1">
    <location>
        <begin position="193"/>
        <end position="215"/>
    </location>
</feature>
<dbReference type="OrthoDB" id="9811044at2"/>
<feature type="transmembrane region" description="Helical" evidence="1">
    <location>
        <begin position="67"/>
        <end position="90"/>
    </location>
</feature>
<keyword evidence="4" id="KW-1185">Reference proteome</keyword>
<evidence type="ECO:0000313" key="4">
    <source>
        <dbReference type="Proteomes" id="UP000069205"/>
    </source>
</evidence>
<dbReference type="InterPro" id="IPR052776">
    <property type="entry name" value="Chloro_ReproSupport/MetalTrans"/>
</dbReference>
<feature type="domain" description="Urease accessory protein UreH-like transmembrane" evidence="2">
    <location>
        <begin position="65"/>
        <end position="229"/>
    </location>
</feature>
<organism evidence="3 4">
    <name type="scientific">Nitrospira moscoviensis</name>
    <dbReference type="NCBI Taxonomy" id="42253"/>
    <lineage>
        <taxon>Bacteria</taxon>
        <taxon>Pseudomonadati</taxon>
        <taxon>Nitrospirota</taxon>
        <taxon>Nitrospiria</taxon>
        <taxon>Nitrospirales</taxon>
        <taxon>Nitrospiraceae</taxon>
        <taxon>Nitrospira</taxon>
    </lineage>
</organism>
<sequence length="255" mass="27058">MPLSASVLGPRADVVTGTTALMADSLLTILGVGFLLGLRHALDADHLVAVSTVLAERPSLRASSAVGFWWGIGHTLTLMLVGAVVLAWGLRIPEPFEAVAESGVAIVLIVLGGALAVKLSRERWHAHSHRHDGERHVHLHSHQLRDDHRHRHWMARSVRPLCIGMAHGLAGSAAVMLMIAATTDRMADGLLSIAVFGVGSIVGMTAIGVTISLPLVCSRTVSRRLFLVLRGCASAASLCVGLWMLARQTSAVFGH</sequence>
<accession>A0A0K2GBA4</accession>
<name>A0A0K2GBA4_NITMO</name>
<feature type="transmembrane region" description="Helical" evidence="1">
    <location>
        <begin position="227"/>
        <end position="246"/>
    </location>
</feature>
<gene>
    <name evidence="3" type="ORF">NITMOv2_1440</name>
</gene>
<evidence type="ECO:0000256" key="1">
    <source>
        <dbReference type="SAM" id="Phobius"/>
    </source>
</evidence>
<keyword evidence="1" id="KW-1133">Transmembrane helix</keyword>
<dbReference type="SUPFAM" id="SSF103473">
    <property type="entry name" value="MFS general substrate transporter"/>
    <property type="match status" value="1"/>
</dbReference>
<keyword evidence="1" id="KW-0472">Membrane</keyword>